<evidence type="ECO:0000313" key="3">
    <source>
        <dbReference type="Proteomes" id="UP001166286"/>
    </source>
</evidence>
<dbReference type="EMBL" id="JAFEKC020000007">
    <property type="protein sequence ID" value="KAK0513544.1"/>
    <property type="molecule type" value="Genomic_DNA"/>
</dbReference>
<feature type="compositionally biased region" description="Low complexity" evidence="1">
    <location>
        <begin position="264"/>
        <end position="275"/>
    </location>
</feature>
<feature type="region of interest" description="Disordered" evidence="1">
    <location>
        <begin position="1"/>
        <end position="21"/>
    </location>
</feature>
<dbReference type="AlphaFoldDB" id="A0AA39R4K9"/>
<sequence length="346" mass="38017">MSSSYYPSMPANRDERSLDPPGWVRTKATRYILHDIAAPYDRTSFKEKVASLTRKGLSENDIEGIYDSFDKNTYKAKVAWLTKETFGPAEKKFSPAEIKEIYHIPGYYPSPYDELWTEPETNFMADSPTCQQRSGDSLEAVPSRRNGASNWTHSRPPKPEDEDYHARKYVYDYLHSPGPRPEDRESLAGQRGSNSIHAPGPRREARDYYNSGPGLHGIYAPGQGVYGPGPGLGPSGLPPNVAGPPSTVGYPTPYPQTFSSGYNHHPGSSHGLSHGYPNNNYNPYKIGAATLGKSYPNDYTPEGSDEENSSGMNWSTSTLADSHSGPPQGRASGGSGQGRRDSGRRY</sequence>
<evidence type="ECO:0000313" key="2">
    <source>
        <dbReference type="EMBL" id="KAK0513544.1"/>
    </source>
</evidence>
<accession>A0AA39R4K9</accession>
<dbReference type="Proteomes" id="UP001166286">
    <property type="component" value="Unassembled WGS sequence"/>
</dbReference>
<proteinExistence type="predicted"/>
<evidence type="ECO:0000256" key="1">
    <source>
        <dbReference type="SAM" id="MobiDB-lite"/>
    </source>
</evidence>
<organism evidence="2 3">
    <name type="scientific">Cladonia borealis</name>
    <dbReference type="NCBI Taxonomy" id="184061"/>
    <lineage>
        <taxon>Eukaryota</taxon>
        <taxon>Fungi</taxon>
        <taxon>Dikarya</taxon>
        <taxon>Ascomycota</taxon>
        <taxon>Pezizomycotina</taxon>
        <taxon>Lecanoromycetes</taxon>
        <taxon>OSLEUM clade</taxon>
        <taxon>Lecanoromycetidae</taxon>
        <taxon>Lecanorales</taxon>
        <taxon>Lecanorineae</taxon>
        <taxon>Cladoniaceae</taxon>
        <taxon>Cladonia</taxon>
    </lineage>
</organism>
<feature type="compositionally biased region" description="Gly residues" evidence="1">
    <location>
        <begin position="224"/>
        <end position="234"/>
    </location>
</feature>
<gene>
    <name evidence="2" type="ORF">JMJ35_003908</name>
</gene>
<keyword evidence="3" id="KW-1185">Reference proteome</keyword>
<protein>
    <submittedName>
        <fullName evidence="2">Uncharacterized protein</fullName>
    </submittedName>
</protein>
<comment type="caution">
    <text evidence="2">The sequence shown here is derived from an EMBL/GenBank/DDBJ whole genome shotgun (WGS) entry which is preliminary data.</text>
</comment>
<feature type="region of interest" description="Disordered" evidence="1">
    <location>
        <begin position="119"/>
        <end position="346"/>
    </location>
</feature>
<feature type="compositionally biased region" description="Polar residues" evidence="1">
    <location>
        <begin position="309"/>
        <end position="321"/>
    </location>
</feature>
<reference evidence="2" key="1">
    <citation type="submission" date="2023-03" db="EMBL/GenBank/DDBJ databases">
        <title>Complete genome of Cladonia borealis.</title>
        <authorList>
            <person name="Park H."/>
        </authorList>
    </citation>
    <scope>NUCLEOTIDE SEQUENCE</scope>
    <source>
        <strain evidence="2">ANT050790</strain>
    </source>
</reference>
<name>A0AA39R4K9_9LECA</name>